<keyword evidence="8" id="KW-1185">Reference proteome</keyword>
<keyword evidence="3 7" id="KW-0808">Transferase</keyword>
<dbReference type="InterPro" id="IPR002052">
    <property type="entry name" value="DNA_methylase_N6_adenine_CS"/>
</dbReference>
<dbReference type="RefSeq" id="WP_132277394.1">
    <property type="nucleotide sequence ID" value="NZ_JAOBST010000013.1"/>
</dbReference>
<dbReference type="Pfam" id="PF01555">
    <property type="entry name" value="N6_N4_Mtase"/>
    <property type="match status" value="1"/>
</dbReference>
<keyword evidence="2 7" id="KW-0489">Methyltransferase</keyword>
<evidence type="ECO:0000259" key="6">
    <source>
        <dbReference type="Pfam" id="PF01555"/>
    </source>
</evidence>
<evidence type="ECO:0000256" key="5">
    <source>
        <dbReference type="RuleBase" id="RU362026"/>
    </source>
</evidence>
<dbReference type="InterPro" id="IPR002941">
    <property type="entry name" value="DNA_methylase_N4/N6"/>
</dbReference>
<protein>
    <recommendedName>
        <fullName evidence="5">Methyltransferase</fullName>
        <ecNumber evidence="5">2.1.1.-</ecNumber>
    </recommendedName>
</protein>
<gene>
    <name evidence="7" type="ORF">E1963_09350</name>
</gene>
<dbReference type="AlphaFoldDB" id="A0A4R4FEH2"/>
<evidence type="ECO:0000256" key="1">
    <source>
        <dbReference type="ARBA" id="ARBA00006594"/>
    </source>
</evidence>
<dbReference type="GO" id="GO:0008170">
    <property type="term" value="F:N-methyltransferase activity"/>
    <property type="evidence" value="ECO:0007669"/>
    <property type="project" value="InterPro"/>
</dbReference>
<evidence type="ECO:0000313" key="7">
    <source>
        <dbReference type="EMBL" id="TDA21955.1"/>
    </source>
</evidence>
<evidence type="ECO:0000256" key="4">
    <source>
        <dbReference type="ARBA" id="ARBA00022747"/>
    </source>
</evidence>
<dbReference type="Gene3D" id="3.40.50.150">
    <property type="entry name" value="Vaccinia Virus protein VP39"/>
    <property type="match status" value="1"/>
</dbReference>
<dbReference type="EMBL" id="SMMX01000006">
    <property type="protein sequence ID" value="TDA21955.1"/>
    <property type="molecule type" value="Genomic_DNA"/>
</dbReference>
<dbReference type="InterPro" id="IPR001091">
    <property type="entry name" value="RM_Methyltransferase"/>
</dbReference>
<evidence type="ECO:0000256" key="3">
    <source>
        <dbReference type="ARBA" id="ARBA00022679"/>
    </source>
</evidence>
<keyword evidence="4" id="KW-0680">Restriction system</keyword>
<dbReference type="EC" id="2.1.1.-" evidence="5"/>
<dbReference type="PANTHER" id="PTHR13370">
    <property type="entry name" value="RNA METHYLASE-RELATED"/>
    <property type="match status" value="1"/>
</dbReference>
<feature type="domain" description="DNA methylase N-4/N-6" evidence="6">
    <location>
        <begin position="24"/>
        <end position="221"/>
    </location>
</feature>
<comment type="similarity">
    <text evidence="1 5">Belongs to the N(4)/N(6)-methyltransferase family.</text>
</comment>
<dbReference type="Proteomes" id="UP000295710">
    <property type="component" value="Unassembled WGS sequence"/>
</dbReference>
<proteinExistence type="inferred from homology"/>
<dbReference type="SUPFAM" id="SSF53335">
    <property type="entry name" value="S-adenosyl-L-methionine-dependent methyltransferases"/>
    <property type="match status" value="1"/>
</dbReference>
<sequence length="229" mass="26324">MEFNKIINDDSIKVMKNLPSEIFDLIVTDPPYKTITGGDSNGKSSERPKGILSGNRKLFKHQNIKISDWMPEIFRVLKEGSHCYIFTNVLNLTEMLNEAEKAGFKLHNLLVWEKNNCTPSQYYLKNCEYVLFLRKGKAKWINDIGGSKTVHRFDNIIGNKTHPCEKPVNLLKFYIANSSNENDVVFDPFAGTGSAMVAAEELNRQYFGCELEEDYFDIAYKRVNKKIIH</sequence>
<dbReference type="GO" id="GO:0003677">
    <property type="term" value="F:DNA binding"/>
    <property type="evidence" value="ECO:0007669"/>
    <property type="project" value="InterPro"/>
</dbReference>
<organism evidence="7 8">
    <name type="scientific">Extibacter muris</name>
    <dbReference type="NCBI Taxonomy" id="1796622"/>
    <lineage>
        <taxon>Bacteria</taxon>
        <taxon>Bacillati</taxon>
        <taxon>Bacillota</taxon>
        <taxon>Clostridia</taxon>
        <taxon>Lachnospirales</taxon>
        <taxon>Lachnospiraceae</taxon>
        <taxon>Extibacter</taxon>
    </lineage>
</organism>
<name>A0A4R4FEH2_9FIRM</name>
<dbReference type="InterPro" id="IPR029063">
    <property type="entry name" value="SAM-dependent_MTases_sf"/>
</dbReference>
<evidence type="ECO:0000256" key="2">
    <source>
        <dbReference type="ARBA" id="ARBA00022603"/>
    </source>
</evidence>
<dbReference type="GO" id="GO:0009307">
    <property type="term" value="P:DNA restriction-modification system"/>
    <property type="evidence" value="ECO:0007669"/>
    <property type="project" value="UniProtKB-KW"/>
</dbReference>
<evidence type="ECO:0000313" key="8">
    <source>
        <dbReference type="Proteomes" id="UP000295710"/>
    </source>
</evidence>
<dbReference type="PANTHER" id="PTHR13370:SF24">
    <property type="entry name" value="TYPE III RESTRICTION-MODIFICATION ENZYME STYLTI MOD SUBUNIT"/>
    <property type="match status" value="1"/>
</dbReference>
<comment type="caution">
    <text evidence="7">The sequence shown here is derived from an EMBL/GenBank/DDBJ whole genome shotgun (WGS) entry which is preliminary data.</text>
</comment>
<accession>A0A4R4FEH2</accession>
<dbReference type="PROSITE" id="PS00092">
    <property type="entry name" value="N6_MTASE"/>
    <property type="match status" value="1"/>
</dbReference>
<dbReference type="PRINTS" id="PR00508">
    <property type="entry name" value="S21N4MTFRASE"/>
</dbReference>
<dbReference type="GO" id="GO:0005737">
    <property type="term" value="C:cytoplasm"/>
    <property type="evidence" value="ECO:0007669"/>
    <property type="project" value="TreeGrafter"/>
</dbReference>
<dbReference type="GO" id="GO:0032259">
    <property type="term" value="P:methylation"/>
    <property type="evidence" value="ECO:0007669"/>
    <property type="project" value="UniProtKB-KW"/>
</dbReference>
<reference evidence="7 8" key="1">
    <citation type="journal article" date="2016" name="Nat. Microbiol.">
        <title>The Mouse Intestinal Bacterial Collection (miBC) provides host-specific insight into cultured diversity and functional potential of the gut microbiota.</title>
        <authorList>
            <person name="Lagkouvardos I."/>
            <person name="Pukall R."/>
            <person name="Abt B."/>
            <person name="Foesel B.U."/>
            <person name="Meier-Kolthoff J.P."/>
            <person name="Kumar N."/>
            <person name="Bresciani A."/>
            <person name="Martinez I."/>
            <person name="Just S."/>
            <person name="Ziegler C."/>
            <person name="Brugiroux S."/>
            <person name="Garzetti D."/>
            <person name="Wenning M."/>
            <person name="Bui T.P."/>
            <person name="Wang J."/>
            <person name="Hugenholtz F."/>
            <person name="Plugge C.M."/>
            <person name="Peterson D.A."/>
            <person name="Hornef M.W."/>
            <person name="Baines J.F."/>
            <person name="Smidt H."/>
            <person name="Walter J."/>
            <person name="Kristiansen K."/>
            <person name="Nielsen H.B."/>
            <person name="Haller D."/>
            <person name="Overmann J."/>
            <person name="Stecher B."/>
            <person name="Clavel T."/>
        </authorList>
    </citation>
    <scope>NUCLEOTIDE SEQUENCE [LARGE SCALE GENOMIC DNA]</scope>
    <source>
        <strain evidence="7 8">DSM 28560</strain>
    </source>
</reference>